<name>A0A061J746_TRYRA</name>
<dbReference type="AlphaFoldDB" id="A0A061J746"/>
<comment type="caution">
    <text evidence="2">The sequence shown here is derived from an EMBL/GenBank/DDBJ whole genome shotgun (WGS) entry which is preliminary data.</text>
</comment>
<keyword evidence="1" id="KW-0812">Transmembrane</keyword>
<keyword evidence="1" id="KW-1133">Transmembrane helix</keyword>
<feature type="transmembrane region" description="Helical" evidence="1">
    <location>
        <begin position="76"/>
        <end position="95"/>
    </location>
</feature>
<evidence type="ECO:0000256" key="1">
    <source>
        <dbReference type="SAM" id="Phobius"/>
    </source>
</evidence>
<protein>
    <submittedName>
        <fullName evidence="2">Uncharacterized protein</fullName>
    </submittedName>
</protein>
<accession>A0A061J746</accession>
<feature type="transmembrane region" description="Helical" evidence="1">
    <location>
        <begin position="36"/>
        <end position="64"/>
    </location>
</feature>
<dbReference type="EMBL" id="AUPL01000986">
    <property type="protein sequence ID" value="ESL11268.1"/>
    <property type="molecule type" value="Genomic_DNA"/>
</dbReference>
<dbReference type="OrthoDB" id="271947at2759"/>
<keyword evidence="1" id="KW-0472">Membrane</keyword>
<evidence type="ECO:0000313" key="3">
    <source>
        <dbReference type="Proteomes" id="UP000031737"/>
    </source>
</evidence>
<sequence>MKTPNKERDLAGTAAFEVALQHIMLRQDRSYHFVQLLKAACSLIFLLESCFVFLFTVVLPLLAIAPEGFLARLLEYTSPLAGVLSAVCLVLLHVCNRRYLIEPGEQLMHRLNDVILKPCLGMRFDCVTGKLMGDEIWAVDMDVLAQSDYNSQT</sequence>
<keyword evidence="3" id="KW-1185">Reference proteome</keyword>
<reference evidence="2 3" key="1">
    <citation type="submission" date="2013-07" db="EMBL/GenBank/DDBJ databases">
        <authorList>
            <person name="Stoco P.H."/>
            <person name="Wagner G."/>
            <person name="Gerber A."/>
            <person name="Zaha A."/>
            <person name="Thompson C."/>
            <person name="Bartholomeu D.C."/>
            <person name="Luckemeyer D.D."/>
            <person name="Bahia D."/>
            <person name="Loreto E."/>
            <person name="Prestes E.B."/>
            <person name="Lima F.M."/>
            <person name="Rodrigues-Luiz G."/>
            <person name="Vallejo G.A."/>
            <person name="Filho J.F."/>
            <person name="Monteiro K.M."/>
            <person name="Tyler K.M."/>
            <person name="de Almeida L.G."/>
            <person name="Ortiz M.F."/>
            <person name="Siervo M.A."/>
            <person name="de Moraes M.H."/>
            <person name="Cunha O.L."/>
            <person name="Mendonca-Neto R."/>
            <person name="Silva R."/>
            <person name="Teixeira S.M."/>
            <person name="Murta S.M."/>
            <person name="Sincero T.C."/>
            <person name="Mendes T.A."/>
            <person name="Urmenyi T.P."/>
            <person name="Silva V.G."/>
            <person name="da Rocha W.D."/>
            <person name="Andersson B."/>
            <person name="Romanha A.J."/>
            <person name="Steindel M."/>
            <person name="de Vasconcelos A.T."/>
            <person name="Grisard E.C."/>
        </authorList>
    </citation>
    <scope>NUCLEOTIDE SEQUENCE [LARGE SCALE GENOMIC DNA]</scope>
    <source>
        <strain evidence="2 3">SC58</strain>
    </source>
</reference>
<dbReference type="Proteomes" id="UP000031737">
    <property type="component" value="Unassembled WGS sequence"/>
</dbReference>
<gene>
    <name evidence="2" type="ORF">TRSC58_00986</name>
</gene>
<evidence type="ECO:0000313" key="2">
    <source>
        <dbReference type="EMBL" id="ESL11268.1"/>
    </source>
</evidence>
<proteinExistence type="predicted"/>
<organism evidence="2 3">
    <name type="scientific">Trypanosoma rangeli SC58</name>
    <dbReference type="NCBI Taxonomy" id="429131"/>
    <lineage>
        <taxon>Eukaryota</taxon>
        <taxon>Discoba</taxon>
        <taxon>Euglenozoa</taxon>
        <taxon>Kinetoplastea</taxon>
        <taxon>Metakinetoplastina</taxon>
        <taxon>Trypanosomatida</taxon>
        <taxon>Trypanosomatidae</taxon>
        <taxon>Trypanosoma</taxon>
        <taxon>Herpetosoma</taxon>
    </lineage>
</organism>
<dbReference type="VEuPathDB" id="TriTrypDB:TRSC58_00986"/>